<evidence type="ECO:0000313" key="2">
    <source>
        <dbReference type="EnsemblMetazoa" id="XP_050507543.1"/>
    </source>
</evidence>
<dbReference type="GeneID" id="126885165"/>
<evidence type="ECO:0000259" key="1">
    <source>
        <dbReference type="Pfam" id="PF16064"/>
    </source>
</evidence>
<feature type="domain" description="DUF4806" evidence="1">
    <location>
        <begin position="174"/>
        <end position="245"/>
    </location>
</feature>
<dbReference type="RefSeq" id="XP_050507543.1">
    <property type="nucleotide sequence ID" value="XM_050651586.1"/>
</dbReference>
<evidence type="ECO:0000313" key="3">
    <source>
        <dbReference type="Proteomes" id="UP001652700"/>
    </source>
</evidence>
<accession>A0ABM5KBH8</accession>
<sequence>MGQGILTIYRSFKLGNVYISLLRSHSHGRVASRPKGLGRVFCFYSKLKFVKTKINVFIFFFLVFGKTLDNANPDNADNANPVVSGSISKINELAFMQDQNAVRNNKTMGSNHTILEQCKNCVEKDKQLKILIQQSHIQRGLVAETLNEVKKLKEMILNGVTESKNERTSFFQNENLDFPINTDIEFEKFEEYLQDEDNFSKALQEISKLGGRNAYDFIKRAFQLILSNDQALKYSWKGMKGNRKFNDTRLATLLLRAADVTGLADSQKTNECAIQTWLRRASDRKATVLNKTS</sequence>
<name>A0ABM5KBH8_DIAVI</name>
<proteinExistence type="predicted"/>
<dbReference type="PANTHER" id="PTHR34153">
    <property type="entry name" value="SI:CH211-262H13.3-RELATED-RELATED"/>
    <property type="match status" value="1"/>
</dbReference>
<reference evidence="2" key="1">
    <citation type="submission" date="2025-05" db="UniProtKB">
        <authorList>
            <consortium name="EnsemblMetazoa"/>
        </authorList>
    </citation>
    <scope>IDENTIFICATION</scope>
</reference>
<dbReference type="PANTHER" id="PTHR34153:SF2">
    <property type="entry name" value="SI:CH211-262H13.3-RELATED"/>
    <property type="match status" value="1"/>
</dbReference>
<dbReference type="EnsemblMetazoa" id="XM_050651586.1">
    <property type="protein sequence ID" value="XP_050507543.1"/>
    <property type="gene ID" value="LOC126885165"/>
</dbReference>
<protein>
    <recommendedName>
        <fullName evidence="1">DUF4806 domain-containing protein</fullName>
    </recommendedName>
</protein>
<dbReference type="Pfam" id="PF16064">
    <property type="entry name" value="DUF4806"/>
    <property type="match status" value="1"/>
</dbReference>
<dbReference type="InterPro" id="IPR032071">
    <property type="entry name" value="DUF4806"/>
</dbReference>
<organism evidence="2 3">
    <name type="scientific">Diabrotica virgifera virgifera</name>
    <name type="common">western corn rootworm</name>
    <dbReference type="NCBI Taxonomy" id="50390"/>
    <lineage>
        <taxon>Eukaryota</taxon>
        <taxon>Metazoa</taxon>
        <taxon>Ecdysozoa</taxon>
        <taxon>Arthropoda</taxon>
        <taxon>Hexapoda</taxon>
        <taxon>Insecta</taxon>
        <taxon>Pterygota</taxon>
        <taxon>Neoptera</taxon>
        <taxon>Endopterygota</taxon>
        <taxon>Coleoptera</taxon>
        <taxon>Polyphaga</taxon>
        <taxon>Cucujiformia</taxon>
        <taxon>Chrysomeloidea</taxon>
        <taxon>Chrysomelidae</taxon>
        <taxon>Galerucinae</taxon>
        <taxon>Diabroticina</taxon>
        <taxon>Diabroticites</taxon>
        <taxon>Diabrotica</taxon>
    </lineage>
</organism>
<keyword evidence="3" id="KW-1185">Reference proteome</keyword>
<dbReference type="Proteomes" id="UP001652700">
    <property type="component" value="Unplaced"/>
</dbReference>